<dbReference type="EMBL" id="CP051684">
    <property type="protein sequence ID" value="QJD89899.1"/>
    <property type="molecule type" value="Genomic_DNA"/>
</dbReference>
<dbReference type="RefSeq" id="WP_169111732.1">
    <property type="nucleotide sequence ID" value="NZ_CP051684.1"/>
</dbReference>
<dbReference type="Proteomes" id="UP000503117">
    <property type="component" value="Chromosome"/>
</dbReference>
<sequence>MTHVTIFRFEVYDAHTDCMVKSRRWGIREAVEQIAHGVVIESSATEVPRSALMSDIPGLSEIGFDPSQLRPATFQRMVKM</sequence>
<accession>A0ABX6M743</accession>
<evidence type="ECO:0000313" key="1">
    <source>
        <dbReference type="EMBL" id="QJD89899.1"/>
    </source>
</evidence>
<name>A0ABX6M743_9BURK</name>
<gene>
    <name evidence="1" type="ORF">HH213_07175</name>
</gene>
<protein>
    <submittedName>
        <fullName evidence="1">Uncharacterized protein</fullName>
    </submittedName>
</protein>
<organism evidence="1 2">
    <name type="scientific">Duganella dendranthematis</name>
    <dbReference type="NCBI Taxonomy" id="2728021"/>
    <lineage>
        <taxon>Bacteria</taxon>
        <taxon>Pseudomonadati</taxon>
        <taxon>Pseudomonadota</taxon>
        <taxon>Betaproteobacteria</taxon>
        <taxon>Burkholderiales</taxon>
        <taxon>Oxalobacteraceae</taxon>
        <taxon>Telluria group</taxon>
        <taxon>Duganella</taxon>
    </lineage>
</organism>
<proteinExistence type="predicted"/>
<evidence type="ECO:0000313" key="2">
    <source>
        <dbReference type="Proteomes" id="UP000503117"/>
    </source>
</evidence>
<keyword evidence="2" id="KW-1185">Reference proteome</keyword>
<reference evidence="1 2" key="1">
    <citation type="submission" date="2020-04" db="EMBL/GenBank/DDBJ databases">
        <title>Genome sequencing of novel species.</title>
        <authorList>
            <person name="Heo J."/>
            <person name="Kim S.-J."/>
            <person name="Kim J.-S."/>
            <person name="Hong S.-B."/>
            <person name="Kwon S.-W."/>
        </authorList>
    </citation>
    <scope>NUCLEOTIDE SEQUENCE [LARGE SCALE GENOMIC DNA]</scope>
    <source>
        <strain evidence="1 2">AF9R3</strain>
    </source>
</reference>